<evidence type="ECO:0000256" key="1">
    <source>
        <dbReference type="SAM" id="MobiDB-lite"/>
    </source>
</evidence>
<protein>
    <submittedName>
        <fullName evidence="2">Uncharacterized protein</fullName>
    </submittedName>
</protein>
<reference evidence="2 3" key="1">
    <citation type="journal article" date="2018" name="Cell">
        <title>The Chara Genome: Secondary Complexity and Implications for Plant Terrestrialization.</title>
        <authorList>
            <person name="Nishiyama T."/>
            <person name="Sakayama H."/>
            <person name="Vries J.D."/>
            <person name="Buschmann H."/>
            <person name="Saint-Marcoux D."/>
            <person name="Ullrich K.K."/>
            <person name="Haas F.B."/>
            <person name="Vanderstraeten L."/>
            <person name="Becker D."/>
            <person name="Lang D."/>
            <person name="Vosolsobe S."/>
            <person name="Rombauts S."/>
            <person name="Wilhelmsson P.K.I."/>
            <person name="Janitza P."/>
            <person name="Kern R."/>
            <person name="Heyl A."/>
            <person name="Rumpler F."/>
            <person name="Villalobos L.I.A.C."/>
            <person name="Clay J.M."/>
            <person name="Skokan R."/>
            <person name="Toyoda A."/>
            <person name="Suzuki Y."/>
            <person name="Kagoshima H."/>
            <person name="Schijlen E."/>
            <person name="Tajeshwar N."/>
            <person name="Catarino B."/>
            <person name="Hetherington A.J."/>
            <person name="Saltykova A."/>
            <person name="Bonnot C."/>
            <person name="Breuninger H."/>
            <person name="Symeonidi A."/>
            <person name="Radhakrishnan G.V."/>
            <person name="Van Nieuwerburgh F."/>
            <person name="Deforce D."/>
            <person name="Chang C."/>
            <person name="Karol K.G."/>
            <person name="Hedrich R."/>
            <person name="Ulvskov P."/>
            <person name="Glockner G."/>
            <person name="Delwiche C.F."/>
            <person name="Petrasek J."/>
            <person name="Van de Peer Y."/>
            <person name="Friml J."/>
            <person name="Beilby M."/>
            <person name="Dolan L."/>
            <person name="Kohara Y."/>
            <person name="Sugano S."/>
            <person name="Fujiyama A."/>
            <person name="Delaux P.-M."/>
            <person name="Quint M."/>
            <person name="TheiBen G."/>
            <person name="Hagemann M."/>
            <person name="Harholt J."/>
            <person name="Dunand C."/>
            <person name="Zachgo S."/>
            <person name="Langdale J."/>
            <person name="Maumus F."/>
            <person name="Straeten D.V.D."/>
            <person name="Gould S.B."/>
            <person name="Rensing S.A."/>
        </authorList>
    </citation>
    <scope>NUCLEOTIDE SEQUENCE [LARGE SCALE GENOMIC DNA]</scope>
    <source>
        <strain evidence="2 3">S276</strain>
    </source>
</reference>
<feature type="region of interest" description="Disordered" evidence="1">
    <location>
        <begin position="52"/>
        <end position="90"/>
    </location>
</feature>
<feature type="region of interest" description="Disordered" evidence="1">
    <location>
        <begin position="130"/>
        <end position="154"/>
    </location>
</feature>
<sequence length="486" mass="52730">MSTPPPEAQQLRVHKTWKEKGVVVDLGSEDDEPLEKRRLRSAIQATTAAVSTARAAEDERPITGALPCTLSQPRQHNDGGDGASCQRGGGGGVVADARAAGGKAAGGAGVAVAGIVPPVLAAREEAAVSATVREEGRGQNTNQRDGGEAASSRARRGVMTKDLIDRALLWVDDKCFWTTGEGRRLYNIVHETKEYFVAIASDLPPPEIPRSVVIPKSSTRVARIADQSQLQQAISRAAAVENIALRILHGWVVKSGNRPRGYHLAFQYSLESVATDIASAMWCGEDWRNVVSAPICAHTIDLNMDLPLWYAGANIEDRPEDDDMAAYQESTVISIAHSFRAAVQMGAHIDGDFISYERLCRVADCFRLLLAASMWIMRMAGDDPRCHYEAFYFADLVARPTLIASMHRSFDHRRSVVHAVNVVTERLGKAKATLGMYPDYIPDWAPCGIGFAHDATIKGPEDAKRLDWLGSGPADDHIKGEGKDDS</sequence>
<name>A0A388K7N3_CHABU</name>
<evidence type="ECO:0000313" key="2">
    <source>
        <dbReference type="EMBL" id="GBG65953.1"/>
    </source>
</evidence>
<dbReference type="EMBL" id="BFEA01000068">
    <property type="protein sequence ID" value="GBG65953.1"/>
    <property type="molecule type" value="Genomic_DNA"/>
</dbReference>
<accession>A0A388K7N3</accession>
<gene>
    <name evidence="2" type="ORF">CBR_g54932</name>
</gene>
<dbReference type="Proteomes" id="UP000265515">
    <property type="component" value="Unassembled WGS sequence"/>
</dbReference>
<dbReference type="Gramene" id="GBG65953">
    <property type="protein sequence ID" value="GBG65953"/>
    <property type="gene ID" value="CBR_g54932"/>
</dbReference>
<organism evidence="2 3">
    <name type="scientific">Chara braunii</name>
    <name type="common">Braun's stonewort</name>
    <dbReference type="NCBI Taxonomy" id="69332"/>
    <lineage>
        <taxon>Eukaryota</taxon>
        <taxon>Viridiplantae</taxon>
        <taxon>Streptophyta</taxon>
        <taxon>Charophyceae</taxon>
        <taxon>Charales</taxon>
        <taxon>Characeae</taxon>
        <taxon>Chara</taxon>
    </lineage>
</organism>
<keyword evidence="3" id="KW-1185">Reference proteome</keyword>
<proteinExistence type="predicted"/>
<comment type="caution">
    <text evidence="2">The sequence shown here is derived from an EMBL/GenBank/DDBJ whole genome shotgun (WGS) entry which is preliminary data.</text>
</comment>
<dbReference type="AlphaFoldDB" id="A0A388K7N3"/>
<evidence type="ECO:0000313" key="3">
    <source>
        <dbReference type="Proteomes" id="UP000265515"/>
    </source>
</evidence>